<proteinExistence type="predicted"/>
<comment type="caution">
    <text evidence="1">The sequence shown here is derived from an EMBL/GenBank/DDBJ whole genome shotgun (WGS) entry which is preliminary data.</text>
</comment>
<dbReference type="PANTHER" id="PTHR23315">
    <property type="entry name" value="U BOX DOMAIN-CONTAINING"/>
    <property type="match status" value="1"/>
</dbReference>
<evidence type="ECO:0000313" key="3">
    <source>
        <dbReference type="Proteomes" id="UP000197138"/>
    </source>
</evidence>
<dbReference type="EMBL" id="MTKT01000553">
    <property type="protein sequence ID" value="OWM90204.1"/>
    <property type="molecule type" value="Genomic_DNA"/>
</dbReference>
<organism evidence="1 3">
    <name type="scientific">Punica granatum</name>
    <name type="common">Pomegranate</name>
    <dbReference type="NCBI Taxonomy" id="22663"/>
    <lineage>
        <taxon>Eukaryota</taxon>
        <taxon>Viridiplantae</taxon>
        <taxon>Streptophyta</taxon>
        <taxon>Embryophyta</taxon>
        <taxon>Tracheophyta</taxon>
        <taxon>Spermatophyta</taxon>
        <taxon>Magnoliopsida</taxon>
        <taxon>eudicotyledons</taxon>
        <taxon>Gunneridae</taxon>
        <taxon>Pentapetalae</taxon>
        <taxon>rosids</taxon>
        <taxon>malvids</taxon>
        <taxon>Myrtales</taxon>
        <taxon>Lythraceae</taxon>
        <taxon>Punica</taxon>
    </lineage>
</organism>
<dbReference type="PANTHER" id="PTHR23315:SF112">
    <property type="entry name" value="U-BOX DOMAIN-CONTAINING PROTEIN 8"/>
    <property type="match status" value="1"/>
</dbReference>
<dbReference type="EMBL" id="PGOL01001086">
    <property type="protein sequence ID" value="PKI61039.1"/>
    <property type="molecule type" value="Genomic_DNA"/>
</dbReference>
<dbReference type="Proteomes" id="UP000197138">
    <property type="component" value="Unassembled WGS sequence"/>
</dbReference>
<name>A0A218XZ12_PUNGR</name>
<reference evidence="2 4" key="3">
    <citation type="submission" date="2017-11" db="EMBL/GenBank/DDBJ databases">
        <title>De-novo sequencing of pomegranate (Punica granatum L.) genome.</title>
        <authorList>
            <person name="Akparov Z."/>
            <person name="Amiraslanov A."/>
            <person name="Hajiyeva S."/>
            <person name="Abbasov M."/>
            <person name="Kaur K."/>
            <person name="Hamwieh A."/>
            <person name="Solovyev V."/>
            <person name="Salamov A."/>
            <person name="Braich B."/>
            <person name="Kosarev P."/>
            <person name="Mahmoud A."/>
            <person name="Hajiyev E."/>
            <person name="Babayeva S."/>
            <person name="Izzatullayeva V."/>
            <person name="Mammadov A."/>
            <person name="Mammadov A."/>
            <person name="Sharifova S."/>
            <person name="Ojaghi J."/>
            <person name="Eynullazada K."/>
            <person name="Bayramov B."/>
            <person name="Abdulazimova A."/>
            <person name="Shahmuradov I."/>
        </authorList>
    </citation>
    <scope>NUCLEOTIDE SEQUENCE [LARGE SCALE GENOMIC DNA]</scope>
    <source>
        <strain evidence="2">AG2017</strain>
        <strain evidence="4">cv. AG2017</strain>
        <tissue evidence="2">Leaf</tissue>
    </source>
</reference>
<reference evidence="3" key="1">
    <citation type="journal article" date="2017" name="Plant J.">
        <title>The pomegranate (Punica granatum L.) genome and the genomics of punicalagin biosynthesis.</title>
        <authorList>
            <person name="Qin G."/>
            <person name="Xu C."/>
            <person name="Ming R."/>
            <person name="Tang H."/>
            <person name="Guyot R."/>
            <person name="Kramer E.M."/>
            <person name="Hu Y."/>
            <person name="Yi X."/>
            <person name="Qi Y."/>
            <person name="Xu X."/>
            <person name="Gao Z."/>
            <person name="Pan H."/>
            <person name="Jian J."/>
            <person name="Tian Y."/>
            <person name="Yue Z."/>
            <person name="Xu Y."/>
        </authorList>
    </citation>
    <scope>NUCLEOTIDE SEQUENCE [LARGE SCALE GENOMIC DNA]</scope>
    <source>
        <strain evidence="3">cv. Dabenzi</strain>
    </source>
</reference>
<evidence type="ECO:0000313" key="4">
    <source>
        <dbReference type="Proteomes" id="UP000233551"/>
    </source>
</evidence>
<keyword evidence="4" id="KW-1185">Reference proteome</keyword>
<dbReference type="Proteomes" id="UP000233551">
    <property type="component" value="Unassembled WGS sequence"/>
</dbReference>
<sequence length="174" mass="19034">MQEKALSLVLNLILIYDNRVVFVIEGAIEKIAIALRGNLASCKALTAIIITSLAVVEVNKALIRECPFAVVSLIALRRDENGLEKEASTALFAICSFSNNRKRAIASAVVLILLGIMDSCLEKVVEVLGLVAMCGKGREFCMSSANGEERKELEKEKIETRGTRAMKGRLYCNQ</sequence>
<dbReference type="AlphaFoldDB" id="A0A218XZ12"/>
<reference evidence="1" key="2">
    <citation type="submission" date="2017-06" db="EMBL/GenBank/DDBJ databases">
        <title>The pomegranate genome and the genomics of punicalagin biosynthesis.</title>
        <authorList>
            <person name="Xu C."/>
        </authorList>
    </citation>
    <scope>NUCLEOTIDE SEQUENCE [LARGE SCALE GENOMIC DNA]</scope>
    <source>
        <tissue evidence="1">Fresh leaf</tissue>
    </source>
</reference>
<accession>A0A218XZ12</accession>
<protein>
    <submittedName>
        <fullName evidence="1">Uncharacterized protein</fullName>
    </submittedName>
</protein>
<evidence type="ECO:0000313" key="1">
    <source>
        <dbReference type="EMBL" id="OWM90204.1"/>
    </source>
</evidence>
<dbReference type="STRING" id="22663.A0A218XZ12"/>
<evidence type="ECO:0000313" key="2">
    <source>
        <dbReference type="EMBL" id="PKI61039.1"/>
    </source>
</evidence>
<gene>
    <name evidence="1" type="ORF">CDL15_Pgr006525</name>
    <name evidence="2" type="ORF">CRG98_018560</name>
</gene>